<dbReference type="EMBL" id="SRIO01000005">
    <property type="protein sequence ID" value="TFZ83033.1"/>
    <property type="molecule type" value="Genomic_DNA"/>
</dbReference>
<evidence type="ECO:0000256" key="17">
    <source>
        <dbReference type="ARBA" id="ARBA00022968"/>
    </source>
</evidence>
<proteinExistence type="inferred from homology"/>
<evidence type="ECO:0000256" key="21">
    <source>
        <dbReference type="ARBA" id="ARBA00023251"/>
    </source>
</evidence>
<evidence type="ECO:0000256" key="29">
    <source>
        <dbReference type="SAM" id="Phobius"/>
    </source>
</evidence>
<accession>A0A4Z0FB59</accession>
<keyword evidence="34" id="KW-1185">Reference proteome</keyword>
<evidence type="ECO:0000259" key="32">
    <source>
        <dbReference type="Pfam" id="PF17092"/>
    </source>
</evidence>
<feature type="transmembrane region" description="Helical" evidence="29">
    <location>
        <begin position="7"/>
        <end position="33"/>
    </location>
</feature>
<dbReference type="GO" id="GO:0009252">
    <property type="term" value="P:peptidoglycan biosynthetic process"/>
    <property type="evidence" value="ECO:0007669"/>
    <property type="project" value="UniProtKB-UniPathway"/>
</dbReference>
<comment type="subcellular location">
    <subcellularLocation>
        <location evidence="2">Cell inner membrane</location>
        <topology evidence="2">Single-pass type II membrane protein</topology>
    </subcellularLocation>
</comment>
<dbReference type="FunFam" id="1.10.3810.10:FF:000003">
    <property type="entry name" value="Penicillin-binding protein 1a"/>
    <property type="match status" value="1"/>
</dbReference>
<evidence type="ECO:0000256" key="28">
    <source>
        <dbReference type="SAM" id="MobiDB-lite"/>
    </source>
</evidence>
<evidence type="ECO:0000256" key="24">
    <source>
        <dbReference type="ARBA" id="ARBA00034000"/>
    </source>
</evidence>
<dbReference type="GO" id="GO:0046677">
    <property type="term" value="P:response to antibiotic"/>
    <property type="evidence" value="ECO:0007669"/>
    <property type="project" value="UniProtKB-KW"/>
</dbReference>
<comment type="catalytic activity">
    <reaction evidence="24">
        <text>Preferential cleavage: (Ac)2-L-Lys-D-Ala-|-D-Ala. Also transpeptidation of peptidyl-alanyl moieties that are N-acyl substituents of D-alanine.</text>
        <dbReference type="EC" id="3.4.16.4"/>
    </reaction>
</comment>
<evidence type="ECO:0000256" key="16">
    <source>
        <dbReference type="ARBA" id="ARBA00022960"/>
    </source>
</evidence>
<dbReference type="InterPro" id="IPR050396">
    <property type="entry name" value="Glycosyltr_51/Transpeptidase"/>
</dbReference>
<comment type="pathway">
    <text evidence="27">Glycan biosynthesis.</text>
</comment>
<dbReference type="GO" id="GO:0009002">
    <property type="term" value="F:serine-type D-Ala-D-Ala carboxypeptidase activity"/>
    <property type="evidence" value="ECO:0007669"/>
    <property type="project" value="UniProtKB-EC"/>
</dbReference>
<dbReference type="Pfam" id="PF17092">
    <property type="entry name" value="PCB_OB"/>
    <property type="match status" value="1"/>
</dbReference>
<keyword evidence="17" id="KW-0735">Signal-anchor</keyword>
<evidence type="ECO:0000256" key="12">
    <source>
        <dbReference type="ARBA" id="ARBA00022676"/>
    </source>
</evidence>
<evidence type="ECO:0000256" key="15">
    <source>
        <dbReference type="ARBA" id="ARBA00022801"/>
    </source>
</evidence>
<name>A0A4Z0FB59_9GAMM</name>
<comment type="catalytic activity">
    <reaction evidence="26">
        <text>[GlcNAc-(1-&gt;4)-Mur2Ac(oyl-L-Ala-gamma-D-Glu-L-Lys-D-Ala-D-Ala)](n)-di-trans,octa-cis-undecaprenyl diphosphate + beta-D-GlcNAc-(1-&gt;4)-Mur2Ac(oyl-L-Ala-gamma-D-Glu-L-Lys-D-Ala-D-Ala)-di-trans,octa-cis-undecaprenyl diphosphate = [GlcNAc-(1-&gt;4)-Mur2Ac(oyl-L-Ala-gamma-D-Glu-L-Lys-D-Ala-D-Ala)](n+1)-di-trans,octa-cis-undecaprenyl diphosphate + di-trans,octa-cis-undecaprenyl diphosphate + H(+)</text>
        <dbReference type="Rhea" id="RHEA:23708"/>
        <dbReference type="Rhea" id="RHEA-COMP:9602"/>
        <dbReference type="Rhea" id="RHEA-COMP:9603"/>
        <dbReference type="ChEBI" id="CHEBI:15378"/>
        <dbReference type="ChEBI" id="CHEBI:58405"/>
        <dbReference type="ChEBI" id="CHEBI:60033"/>
        <dbReference type="ChEBI" id="CHEBI:78435"/>
        <dbReference type="EC" id="2.4.99.28"/>
    </reaction>
</comment>
<evidence type="ECO:0000256" key="3">
    <source>
        <dbReference type="ARBA" id="ARBA00004752"/>
    </source>
</evidence>
<comment type="similarity">
    <text evidence="5">In the N-terminal section; belongs to the glycosyltransferase 51 family.</text>
</comment>
<feature type="region of interest" description="Disordered" evidence="28">
    <location>
        <begin position="795"/>
        <end position="819"/>
    </location>
</feature>
<evidence type="ECO:0000256" key="23">
    <source>
        <dbReference type="ARBA" id="ARBA00023316"/>
    </source>
</evidence>
<dbReference type="Gene3D" id="3.40.710.10">
    <property type="entry name" value="DD-peptidase/beta-lactamase superfamily"/>
    <property type="match status" value="2"/>
</dbReference>
<evidence type="ECO:0000259" key="31">
    <source>
        <dbReference type="Pfam" id="PF00912"/>
    </source>
</evidence>
<dbReference type="AlphaFoldDB" id="A0A4Z0FB59"/>
<dbReference type="GO" id="GO:0030288">
    <property type="term" value="C:outer membrane-bounded periplasmic space"/>
    <property type="evidence" value="ECO:0007669"/>
    <property type="project" value="TreeGrafter"/>
</dbReference>
<evidence type="ECO:0000313" key="34">
    <source>
        <dbReference type="Proteomes" id="UP000297890"/>
    </source>
</evidence>
<keyword evidence="9" id="KW-0997">Cell inner membrane</keyword>
<sequence length="819" mass="90441">MPLRIRLFGWLAGTMLTAVTLTAAAVLGLYLYLMPQLPAVQALHDFQFEVPLRIYTQDGLLIGEFGDQRREPIAFDQFPPLLIKAVLAAEDDRFFEHPGVDYQGLLRALSRLALTGEKEQGGSTITMQVARNFFLSPEKTYQRKLREIMLAFRIERELSKEEILALYLNKIYLGQRAYGVEAASRVYYGKSVWELSLPEWATLAGLPKAPSRINPIANPTAALTRRDYVLQRMAHLGWITPEQRDAALATPNTASLHNTSLGLNAPYVAEMVRQELHARMGGDIYRSGLTVYTTLDSHLQRAAEHSLRDGLLDYDRRHGYRGPEDQWSVSEGPEALARRLSAVPVVGGMRPAVVLKVEPSAARVQIAGKGEAALAWSNMRWARPWMSDDRQGAYPVRASDVLKAGDVIRVRQVGDQWVLAQVPEVQGAMVSISPRDGRILALVGGFDFVKSPFNRALQARRQPGSSFKPFLYAAAFDNGYTPASIINDAPVEYAQGAKGEVWRPENYTGRFYGPTPLRDGLVHSRNLVSVRLLQEMGVRTGVRYVERFGFPIQHIPADLSLSLGTAELTPLEVARGYAVFSSGGYLVTPYLVAKVEDHAGRLVYARTPEMACDPCDAQPKIGQGRGEKRWLSDYPAVTLGGPDFVPEPSHAAPQVMDPRTAFLMTSLMQEVITRGTGRRAAKVGRPDVAGKTGTTNGLRDAWFAGYTPDLVAVTWVGFDQMRSLGRGESGGVTAAPIWADYMQQALKNVPIHPVDPPPGVTALWVSKVTGLQTTRSDPAGRYEYFLADRLPAEAQTESPEGMLGPEMPTVRQEELRDLF</sequence>
<dbReference type="InterPro" id="IPR031376">
    <property type="entry name" value="PCB_OB"/>
</dbReference>
<keyword evidence="19 29" id="KW-1133">Transmembrane helix</keyword>
<feature type="domain" description="Glycosyl transferase family 51" evidence="31">
    <location>
        <begin position="60"/>
        <end position="233"/>
    </location>
</feature>
<keyword evidence="8" id="KW-1003">Cell membrane</keyword>
<dbReference type="EC" id="3.4.16.4" evidence="6"/>
<evidence type="ECO:0000256" key="19">
    <source>
        <dbReference type="ARBA" id="ARBA00022989"/>
    </source>
</evidence>
<comment type="caution">
    <text evidence="33">The sequence shown here is derived from an EMBL/GenBank/DDBJ whole genome shotgun (WGS) entry which is preliminary data.</text>
</comment>
<feature type="domain" description="Penicillin-binding protein OB-like" evidence="32">
    <location>
        <begin position="320"/>
        <end position="425"/>
    </location>
</feature>
<feature type="domain" description="Penicillin-binding protein transpeptidase" evidence="30">
    <location>
        <begin position="427"/>
        <end position="742"/>
    </location>
</feature>
<keyword evidence="13" id="KW-0808">Transferase</keyword>
<evidence type="ECO:0000256" key="9">
    <source>
        <dbReference type="ARBA" id="ARBA00022519"/>
    </source>
</evidence>
<evidence type="ECO:0000256" key="27">
    <source>
        <dbReference type="ARBA" id="ARBA00060592"/>
    </source>
</evidence>
<dbReference type="PANTHER" id="PTHR32282:SF27">
    <property type="entry name" value="PENICILLIN-BINDING PROTEIN 1A"/>
    <property type="match status" value="1"/>
</dbReference>
<keyword evidence="23" id="KW-0961">Cell wall biogenesis/degradation</keyword>
<evidence type="ECO:0000256" key="22">
    <source>
        <dbReference type="ARBA" id="ARBA00023268"/>
    </source>
</evidence>
<reference evidence="33 34" key="1">
    <citation type="journal article" date="2019" name="ISME J.">
        <title>Candidatus Macondimonas diazotrophica, a novel gammaproteobacterial genus dominating crude-oil-contaminated coastal sediments.</title>
        <authorList>
            <person name="Karthikeyan S."/>
            <person name="Konstantinidis K."/>
        </authorList>
    </citation>
    <scope>NUCLEOTIDE SEQUENCE [LARGE SCALE GENOMIC DNA]</scope>
    <source>
        <strain evidence="33 34">KTK01</strain>
    </source>
</reference>
<evidence type="ECO:0000256" key="7">
    <source>
        <dbReference type="ARBA" id="ARBA00018638"/>
    </source>
</evidence>
<keyword evidence="21" id="KW-0046">Antibiotic resistance</keyword>
<dbReference type="Pfam" id="PF00905">
    <property type="entry name" value="Transpeptidase"/>
    <property type="match status" value="1"/>
</dbReference>
<dbReference type="Pfam" id="PF00912">
    <property type="entry name" value="Transgly"/>
    <property type="match status" value="1"/>
</dbReference>
<evidence type="ECO:0000256" key="4">
    <source>
        <dbReference type="ARBA" id="ARBA00007090"/>
    </source>
</evidence>
<keyword evidence="14 29" id="KW-0812">Transmembrane</keyword>
<evidence type="ECO:0000256" key="10">
    <source>
        <dbReference type="ARBA" id="ARBA00022645"/>
    </source>
</evidence>
<keyword evidence="20 29" id="KW-0472">Membrane</keyword>
<evidence type="ECO:0000256" key="14">
    <source>
        <dbReference type="ARBA" id="ARBA00022692"/>
    </source>
</evidence>
<evidence type="ECO:0000259" key="30">
    <source>
        <dbReference type="Pfam" id="PF00905"/>
    </source>
</evidence>
<dbReference type="Gene3D" id="1.10.3810.10">
    <property type="entry name" value="Biosynthetic peptidoglycan transglycosylase-like"/>
    <property type="match status" value="1"/>
</dbReference>
<evidence type="ECO:0000256" key="8">
    <source>
        <dbReference type="ARBA" id="ARBA00022475"/>
    </source>
</evidence>
<keyword evidence="15" id="KW-0378">Hydrolase</keyword>
<evidence type="ECO:0000256" key="25">
    <source>
        <dbReference type="ARBA" id="ARBA00044770"/>
    </source>
</evidence>
<evidence type="ECO:0000256" key="2">
    <source>
        <dbReference type="ARBA" id="ARBA00004249"/>
    </source>
</evidence>
<evidence type="ECO:0000256" key="26">
    <source>
        <dbReference type="ARBA" id="ARBA00049902"/>
    </source>
</evidence>
<dbReference type="InterPro" id="IPR012338">
    <property type="entry name" value="Beta-lactam/transpept-like"/>
</dbReference>
<comment type="similarity">
    <text evidence="4">In the C-terminal section; belongs to the transpeptidase family.</text>
</comment>
<comment type="function">
    <text evidence="1">Cell wall formation. Synthesis of cross-linked peptidoglycan from the lipid intermediates. The enzyme has a penicillin-insensitive transglycosylase N-terminal domain (formation of linear glycan strands) and a penicillin-sensitive transpeptidase C-terminal domain (cross-linking of the peptide subunits).</text>
</comment>
<keyword evidence="11" id="KW-0645">Protease</keyword>
<evidence type="ECO:0000256" key="11">
    <source>
        <dbReference type="ARBA" id="ARBA00022670"/>
    </source>
</evidence>
<evidence type="ECO:0000256" key="6">
    <source>
        <dbReference type="ARBA" id="ARBA00012448"/>
    </source>
</evidence>
<dbReference type="NCBIfam" id="TIGR02074">
    <property type="entry name" value="PBP_1a_fam"/>
    <property type="match status" value="1"/>
</dbReference>
<dbReference type="SUPFAM" id="SSF53955">
    <property type="entry name" value="Lysozyme-like"/>
    <property type="match status" value="1"/>
</dbReference>
<dbReference type="InterPro" id="IPR036950">
    <property type="entry name" value="PBP_transglycosylase"/>
</dbReference>
<evidence type="ECO:0000313" key="33">
    <source>
        <dbReference type="EMBL" id="TFZ83033.1"/>
    </source>
</evidence>
<dbReference type="GO" id="GO:0008955">
    <property type="term" value="F:peptidoglycan glycosyltransferase activity"/>
    <property type="evidence" value="ECO:0007669"/>
    <property type="project" value="UniProtKB-EC"/>
</dbReference>
<dbReference type="InterPro" id="IPR001460">
    <property type="entry name" value="PCN-bd_Tpept"/>
</dbReference>
<dbReference type="GO" id="GO:0008360">
    <property type="term" value="P:regulation of cell shape"/>
    <property type="evidence" value="ECO:0007669"/>
    <property type="project" value="UniProtKB-KW"/>
</dbReference>
<keyword evidence="12" id="KW-0328">Glycosyltransferase</keyword>
<dbReference type="InterPro" id="IPR001264">
    <property type="entry name" value="Glyco_trans_51"/>
</dbReference>
<protein>
    <recommendedName>
        <fullName evidence="7">Penicillin-binding protein 1A</fullName>
        <ecNumber evidence="25">2.4.99.28</ecNumber>
        <ecNumber evidence="6">3.4.16.4</ecNumber>
    </recommendedName>
</protein>
<evidence type="ECO:0000256" key="1">
    <source>
        <dbReference type="ARBA" id="ARBA00002624"/>
    </source>
</evidence>
<gene>
    <name evidence="33" type="ORF">E4680_05190</name>
</gene>
<comment type="pathway">
    <text evidence="3">Cell wall biogenesis; peptidoglycan biosynthesis.</text>
</comment>
<dbReference type="Proteomes" id="UP000297890">
    <property type="component" value="Unassembled WGS sequence"/>
</dbReference>
<dbReference type="GO" id="GO:0071555">
    <property type="term" value="P:cell wall organization"/>
    <property type="evidence" value="ECO:0007669"/>
    <property type="project" value="UniProtKB-KW"/>
</dbReference>
<keyword evidence="10" id="KW-0121">Carboxypeptidase</keyword>
<dbReference type="GO" id="GO:0008658">
    <property type="term" value="F:penicillin binding"/>
    <property type="evidence" value="ECO:0007669"/>
    <property type="project" value="InterPro"/>
</dbReference>
<dbReference type="GO" id="GO:0005886">
    <property type="term" value="C:plasma membrane"/>
    <property type="evidence" value="ECO:0007669"/>
    <property type="project" value="UniProtKB-SubCell"/>
</dbReference>
<dbReference type="PANTHER" id="PTHR32282">
    <property type="entry name" value="BINDING PROTEIN TRANSPEPTIDASE, PUTATIVE-RELATED"/>
    <property type="match status" value="1"/>
</dbReference>
<evidence type="ECO:0000256" key="5">
    <source>
        <dbReference type="ARBA" id="ARBA00007739"/>
    </source>
</evidence>
<keyword evidence="22" id="KW-0511">Multifunctional enzyme</keyword>
<evidence type="ECO:0000256" key="13">
    <source>
        <dbReference type="ARBA" id="ARBA00022679"/>
    </source>
</evidence>
<dbReference type="OrthoDB" id="9766909at2"/>
<evidence type="ECO:0000256" key="18">
    <source>
        <dbReference type="ARBA" id="ARBA00022984"/>
    </source>
</evidence>
<organism evidence="33 34">
    <name type="scientific">Candidatus Macondimonas diazotrophica</name>
    <dbReference type="NCBI Taxonomy" id="2305248"/>
    <lineage>
        <taxon>Bacteria</taxon>
        <taxon>Pseudomonadati</taxon>
        <taxon>Pseudomonadota</taxon>
        <taxon>Gammaproteobacteria</taxon>
        <taxon>Chromatiales</taxon>
        <taxon>Ectothiorhodospiraceae</taxon>
        <taxon>Candidatus Macondimonas</taxon>
    </lineage>
</organism>
<dbReference type="EC" id="2.4.99.28" evidence="25"/>
<keyword evidence="18" id="KW-0573">Peptidoglycan synthesis</keyword>
<keyword evidence="16" id="KW-0133">Cell shape</keyword>
<dbReference type="SUPFAM" id="SSF56601">
    <property type="entry name" value="beta-lactamase/transpeptidase-like"/>
    <property type="match status" value="1"/>
</dbReference>
<dbReference type="UniPathway" id="UPA00219"/>
<dbReference type="GO" id="GO:0006508">
    <property type="term" value="P:proteolysis"/>
    <property type="evidence" value="ECO:0007669"/>
    <property type="project" value="UniProtKB-KW"/>
</dbReference>
<dbReference type="InterPro" id="IPR023346">
    <property type="entry name" value="Lysozyme-like_dom_sf"/>
</dbReference>
<evidence type="ECO:0000256" key="20">
    <source>
        <dbReference type="ARBA" id="ARBA00023136"/>
    </source>
</evidence>